<evidence type="ECO:0000256" key="2">
    <source>
        <dbReference type="SAM" id="SignalP"/>
    </source>
</evidence>
<dbReference type="Gene3D" id="2.60.120.200">
    <property type="match status" value="1"/>
</dbReference>
<keyword evidence="5" id="KW-1185">Reference proteome</keyword>
<dbReference type="Pfam" id="PF00722">
    <property type="entry name" value="Glyco_hydro_16"/>
    <property type="match status" value="1"/>
</dbReference>
<organism evidence="4 5">
    <name type="scientific">Xanthocytophaga agilis</name>
    <dbReference type="NCBI Taxonomy" id="3048010"/>
    <lineage>
        <taxon>Bacteria</taxon>
        <taxon>Pseudomonadati</taxon>
        <taxon>Bacteroidota</taxon>
        <taxon>Cytophagia</taxon>
        <taxon>Cytophagales</taxon>
        <taxon>Rhodocytophagaceae</taxon>
        <taxon>Xanthocytophaga</taxon>
    </lineage>
</organism>
<dbReference type="InterPro" id="IPR000757">
    <property type="entry name" value="Beta-glucanase-like"/>
</dbReference>
<feature type="chain" id="PRO_5042274483" evidence="2">
    <location>
        <begin position="20"/>
        <end position="303"/>
    </location>
</feature>
<proteinExistence type="inferred from homology"/>
<dbReference type="InterPro" id="IPR050546">
    <property type="entry name" value="Glycosyl_Hydrlase_16"/>
</dbReference>
<dbReference type="SUPFAM" id="SSF49899">
    <property type="entry name" value="Concanavalin A-like lectins/glucanases"/>
    <property type="match status" value="1"/>
</dbReference>
<keyword evidence="4" id="KW-0378">Hydrolase</keyword>
<dbReference type="Proteomes" id="UP001232063">
    <property type="component" value="Unassembled WGS sequence"/>
</dbReference>
<dbReference type="GO" id="GO:0005975">
    <property type="term" value="P:carbohydrate metabolic process"/>
    <property type="evidence" value="ECO:0007669"/>
    <property type="project" value="InterPro"/>
</dbReference>
<dbReference type="PANTHER" id="PTHR10963:SF55">
    <property type="entry name" value="GLYCOSIDE HYDROLASE FAMILY 16 PROTEIN"/>
    <property type="match status" value="1"/>
</dbReference>
<reference evidence="4" key="1">
    <citation type="submission" date="2023-05" db="EMBL/GenBank/DDBJ databases">
        <authorList>
            <person name="Zhang X."/>
        </authorList>
    </citation>
    <scope>NUCLEOTIDE SEQUENCE</scope>
    <source>
        <strain evidence="4">BD1B2-1</strain>
    </source>
</reference>
<dbReference type="PROSITE" id="PS51762">
    <property type="entry name" value="GH16_2"/>
    <property type="match status" value="1"/>
</dbReference>
<evidence type="ECO:0000259" key="3">
    <source>
        <dbReference type="PROSITE" id="PS51762"/>
    </source>
</evidence>
<protein>
    <submittedName>
        <fullName evidence="4">Glycoside hydrolase family 16 protein</fullName>
    </submittedName>
</protein>
<keyword evidence="2" id="KW-0732">Signal</keyword>
<sequence>MKKSVFLLLAILLSGAKIYTPDSNGEHTITPPSSPIHLLPINQLYIPNDTTWHLVWADEFNQEGAPNPKNWKFEQGFVRNHELQWYQPENARCEKGMLIIEARKERMLNPSYKAGSTEWRTSRKTIEYTASSLNTQGLYSFQYGRFEMRAKIDTHPGLWPAFWTLGVAGEWPSNGEIDIMEYYRDMLLANVAWGTNKRYSAKWRTTKKQLSTFTDNHWAEKFHVWRMDWDETAIQLYVDNELLNEVLLNETINGDGSGKNPFQQPHYILLNLALGGDNGGDPTATTFPARFEVDYVRVYQHPK</sequence>
<dbReference type="GO" id="GO:0004553">
    <property type="term" value="F:hydrolase activity, hydrolyzing O-glycosyl compounds"/>
    <property type="evidence" value="ECO:0007669"/>
    <property type="project" value="InterPro"/>
</dbReference>
<evidence type="ECO:0000313" key="4">
    <source>
        <dbReference type="EMBL" id="MDJ1506301.1"/>
    </source>
</evidence>
<gene>
    <name evidence="4" type="ORF">QNI22_36925</name>
</gene>
<dbReference type="CDD" id="cd08023">
    <property type="entry name" value="GH16_laminarinase_like"/>
    <property type="match status" value="1"/>
</dbReference>
<name>A0AAE3R9U5_9BACT</name>
<dbReference type="AlphaFoldDB" id="A0AAE3R9U5"/>
<feature type="signal peptide" evidence="2">
    <location>
        <begin position="1"/>
        <end position="19"/>
    </location>
</feature>
<comment type="caution">
    <text evidence="4">The sequence shown here is derived from an EMBL/GenBank/DDBJ whole genome shotgun (WGS) entry which is preliminary data.</text>
</comment>
<dbReference type="PANTHER" id="PTHR10963">
    <property type="entry name" value="GLYCOSYL HYDROLASE-RELATED"/>
    <property type="match status" value="1"/>
</dbReference>
<dbReference type="EMBL" id="JASJOU010000021">
    <property type="protein sequence ID" value="MDJ1506301.1"/>
    <property type="molecule type" value="Genomic_DNA"/>
</dbReference>
<accession>A0AAE3R9U5</accession>
<dbReference type="RefSeq" id="WP_314519159.1">
    <property type="nucleotide sequence ID" value="NZ_JASJOU010000021.1"/>
</dbReference>
<feature type="domain" description="GH16" evidence="3">
    <location>
        <begin position="39"/>
        <end position="303"/>
    </location>
</feature>
<comment type="similarity">
    <text evidence="1">Belongs to the glycosyl hydrolase 16 family.</text>
</comment>
<evidence type="ECO:0000313" key="5">
    <source>
        <dbReference type="Proteomes" id="UP001232063"/>
    </source>
</evidence>
<evidence type="ECO:0000256" key="1">
    <source>
        <dbReference type="ARBA" id="ARBA00006865"/>
    </source>
</evidence>
<dbReference type="InterPro" id="IPR013320">
    <property type="entry name" value="ConA-like_dom_sf"/>
</dbReference>